<evidence type="ECO:0000313" key="2">
    <source>
        <dbReference type="EMBL" id="SLN39488.1"/>
    </source>
</evidence>
<accession>A0A1X6Z366</accession>
<organism evidence="2 3">
    <name type="scientific">Ruegeria meonggei</name>
    <dbReference type="NCBI Taxonomy" id="1446476"/>
    <lineage>
        <taxon>Bacteria</taxon>
        <taxon>Pseudomonadati</taxon>
        <taxon>Pseudomonadota</taxon>
        <taxon>Alphaproteobacteria</taxon>
        <taxon>Rhodobacterales</taxon>
        <taxon>Roseobacteraceae</taxon>
        <taxon>Ruegeria</taxon>
    </lineage>
</organism>
<dbReference type="Proteomes" id="UP000193778">
    <property type="component" value="Unassembled WGS sequence"/>
</dbReference>
<dbReference type="AlphaFoldDB" id="A0A1X6Z366"/>
<gene>
    <name evidence="2" type="ORF">RUM8411_01766</name>
</gene>
<keyword evidence="3" id="KW-1185">Reference proteome</keyword>
<keyword evidence="1" id="KW-0472">Membrane</keyword>
<name>A0A1X6Z366_9RHOB</name>
<proteinExistence type="predicted"/>
<feature type="transmembrane region" description="Helical" evidence="1">
    <location>
        <begin position="20"/>
        <end position="38"/>
    </location>
</feature>
<protein>
    <submittedName>
        <fullName evidence="2">Uncharacterized protein</fullName>
    </submittedName>
</protein>
<keyword evidence="1" id="KW-1133">Transmembrane helix</keyword>
<keyword evidence="1" id="KW-0812">Transmembrane</keyword>
<reference evidence="3" key="1">
    <citation type="submission" date="2017-03" db="EMBL/GenBank/DDBJ databases">
        <authorList>
            <person name="Rodrigo-Torres L."/>
            <person name="Arahal R.D."/>
            <person name="Lucena T."/>
        </authorList>
    </citation>
    <scope>NUCLEOTIDE SEQUENCE [LARGE SCALE GENOMIC DNA]</scope>
    <source>
        <strain evidence="3">CECT 8411</strain>
    </source>
</reference>
<dbReference type="EMBL" id="FWFP01000004">
    <property type="protein sequence ID" value="SLN39488.1"/>
    <property type="molecule type" value="Genomic_DNA"/>
</dbReference>
<evidence type="ECO:0000313" key="3">
    <source>
        <dbReference type="Proteomes" id="UP000193778"/>
    </source>
</evidence>
<evidence type="ECO:0000256" key="1">
    <source>
        <dbReference type="SAM" id="Phobius"/>
    </source>
</evidence>
<sequence>MSAANVKVEKTRVAGQANRMEMIVVMIAMMMETIVVMAETTIETMTTK</sequence>